<organism evidence="5 6">
    <name type="scientific">Heterodera trifolii</name>
    <dbReference type="NCBI Taxonomy" id="157864"/>
    <lineage>
        <taxon>Eukaryota</taxon>
        <taxon>Metazoa</taxon>
        <taxon>Ecdysozoa</taxon>
        <taxon>Nematoda</taxon>
        <taxon>Chromadorea</taxon>
        <taxon>Rhabditida</taxon>
        <taxon>Tylenchina</taxon>
        <taxon>Tylenchomorpha</taxon>
        <taxon>Tylenchoidea</taxon>
        <taxon>Heteroderidae</taxon>
        <taxon>Heteroderinae</taxon>
        <taxon>Heterodera</taxon>
    </lineage>
</organism>
<evidence type="ECO:0000313" key="6">
    <source>
        <dbReference type="Proteomes" id="UP001620626"/>
    </source>
</evidence>
<sequence>MDGNKSDDSFYDSDQDEQMAAASTQSLFDPCSPYTPVRPKQQPPSLTLSGRRLSSTVCAKATQSVQEHLLTQLSPSSVPPPTTPITSFVRASCYYEEAKNRKCVVSEEELEKQHEGGKEQQPECSESVDKRTLYERMEEQRDKKQLEDDETHALKDQFRAIDEAESGILTQVERAKAEQEPLQLSQQHSTGATAEQQQHALLEKPENATTAASSGISRQAALITSLVRKRPLSTDTEPKSARVEVPSPPSSSDSDKRNANESSSKTSGGPPPKQRHESHCQIIGVLPGLPNYTDSSEIPLIFD</sequence>
<comment type="caution">
    <text evidence="5">The sequence shown here is derived from an EMBL/GenBank/DDBJ whole genome shotgun (WGS) entry which is preliminary data.</text>
</comment>
<dbReference type="InterPro" id="IPR039845">
    <property type="entry name" value="FAM192A"/>
</dbReference>
<feature type="domain" description="FAM192A/Fyv6 N-terminal" evidence="4">
    <location>
        <begin position="100"/>
        <end position="181"/>
    </location>
</feature>
<evidence type="ECO:0000256" key="2">
    <source>
        <dbReference type="ARBA" id="ARBA00023242"/>
    </source>
</evidence>
<evidence type="ECO:0000256" key="1">
    <source>
        <dbReference type="ARBA" id="ARBA00004123"/>
    </source>
</evidence>
<accession>A0ABD2ITD0</accession>
<feature type="compositionally biased region" description="Polar residues" evidence="3">
    <location>
        <begin position="207"/>
        <end position="217"/>
    </location>
</feature>
<keyword evidence="2" id="KW-0539">Nucleus</keyword>
<proteinExistence type="predicted"/>
<feature type="compositionally biased region" description="Basic and acidic residues" evidence="3">
    <location>
        <begin position="111"/>
        <end position="162"/>
    </location>
</feature>
<feature type="region of interest" description="Disordered" evidence="3">
    <location>
        <begin position="1"/>
        <end position="53"/>
    </location>
</feature>
<dbReference type="EMBL" id="JBICBT010001110">
    <property type="protein sequence ID" value="KAL3082392.1"/>
    <property type="molecule type" value="Genomic_DNA"/>
</dbReference>
<keyword evidence="6" id="KW-1185">Reference proteome</keyword>
<feature type="compositionally biased region" description="Polar residues" evidence="3">
    <location>
        <begin position="182"/>
        <end position="199"/>
    </location>
</feature>
<feature type="region of interest" description="Disordered" evidence="3">
    <location>
        <begin position="104"/>
        <end position="303"/>
    </location>
</feature>
<dbReference type="PANTHER" id="PTHR13495">
    <property type="entry name" value="NEFA-INTERACTING NUCLEAR PROTEIN NIP30"/>
    <property type="match status" value="1"/>
</dbReference>
<dbReference type="AlphaFoldDB" id="A0ABD2ITD0"/>
<reference evidence="5 6" key="1">
    <citation type="submission" date="2024-10" db="EMBL/GenBank/DDBJ databases">
        <authorList>
            <person name="Kim D."/>
        </authorList>
    </citation>
    <scope>NUCLEOTIDE SEQUENCE [LARGE SCALE GENOMIC DNA]</scope>
    <source>
        <strain evidence="5">BH-2024</strain>
    </source>
</reference>
<evidence type="ECO:0000259" key="4">
    <source>
        <dbReference type="Pfam" id="PF10187"/>
    </source>
</evidence>
<gene>
    <name evidence="5" type="ORF">niasHT_038458</name>
</gene>
<name>A0ABD2ITD0_9BILA</name>
<dbReference type="Proteomes" id="UP001620626">
    <property type="component" value="Unassembled WGS sequence"/>
</dbReference>
<dbReference type="PANTHER" id="PTHR13495:SF0">
    <property type="entry name" value="PSME3-INTERACTING PROTEIN"/>
    <property type="match status" value="1"/>
</dbReference>
<protein>
    <recommendedName>
        <fullName evidence="4">FAM192A/Fyv6 N-terminal domain-containing protein</fullName>
    </recommendedName>
</protein>
<comment type="subcellular location">
    <subcellularLocation>
        <location evidence="1">Nucleus</location>
    </subcellularLocation>
</comment>
<dbReference type="InterPro" id="IPR019331">
    <property type="entry name" value="FAM192A/Fyv6_N"/>
</dbReference>
<dbReference type="Pfam" id="PF10187">
    <property type="entry name" value="FAM192A_Fyv6_N"/>
    <property type="match status" value="1"/>
</dbReference>
<dbReference type="GO" id="GO:0005634">
    <property type="term" value="C:nucleus"/>
    <property type="evidence" value="ECO:0007669"/>
    <property type="project" value="UniProtKB-SubCell"/>
</dbReference>
<evidence type="ECO:0000256" key="3">
    <source>
        <dbReference type="SAM" id="MobiDB-lite"/>
    </source>
</evidence>
<evidence type="ECO:0000313" key="5">
    <source>
        <dbReference type="EMBL" id="KAL3082392.1"/>
    </source>
</evidence>